<accession>A0ABS5S6D4</accession>
<evidence type="ECO:0000256" key="1">
    <source>
        <dbReference type="SAM" id="SignalP"/>
    </source>
</evidence>
<dbReference type="Pfam" id="PF01569">
    <property type="entry name" value="PAP2"/>
    <property type="match status" value="1"/>
</dbReference>
<dbReference type="SUPFAM" id="SSF48317">
    <property type="entry name" value="Acid phosphatase/Vanadium-dependent haloperoxidase"/>
    <property type="match status" value="1"/>
</dbReference>
<keyword evidence="4" id="KW-1185">Reference proteome</keyword>
<proteinExistence type="predicted"/>
<name>A0ABS5S6D4_9FLAO</name>
<sequence>MKKLFTILAFAVSAITFAQQDSIRSQYYFNTANPTLKDTILKSKGLSPSLSNQTSLVNTSANTSVNAATINSLNANFKNENDAYTIEGSNSPYEWKWVRDGIWTGAALGASYFGLTLIQDKDDLPESERAAFLNEASLQEKIDNINFLDRWVAGKHSENANSISDIPFAISFAAPFALLFDDEINDHTGQYIGMYIQSLATTASIYTITAGLVNRSRPYVYDNSGDTSEDRRFKNNGQRSFYSGHVAATATATFFAAKVYSDYNPDANGKVFVWAGAAALPAAVGVFRMEAGQHFLTDVLLGYALGGVTGILIPEMHKKKNDNIDIYPSSGTTFLGDPYRGMALSYRF</sequence>
<evidence type="ECO:0000313" key="3">
    <source>
        <dbReference type="EMBL" id="MBT0608568.1"/>
    </source>
</evidence>
<keyword evidence="1" id="KW-0732">Signal</keyword>
<dbReference type="InterPro" id="IPR000326">
    <property type="entry name" value="PAP2/HPO"/>
</dbReference>
<evidence type="ECO:0000313" key="4">
    <source>
        <dbReference type="Proteomes" id="UP001297092"/>
    </source>
</evidence>
<dbReference type="RefSeq" id="WP_214113430.1">
    <property type="nucleotide sequence ID" value="NZ_JAHCTB010000004.1"/>
</dbReference>
<comment type="caution">
    <text evidence="3">The sequence shown here is derived from an EMBL/GenBank/DDBJ whole genome shotgun (WGS) entry which is preliminary data.</text>
</comment>
<dbReference type="SMART" id="SM00014">
    <property type="entry name" value="acidPPc"/>
    <property type="match status" value="1"/>
</dbReference>
<dbReference type="EMBL" id="JAHCTB010000004">
    <property type="protein sequence ID" value="MBT0608568.1"/>
    <property type="molecule type" value="Genomic_DNA"/>
</dbReference>
<feature type="signal peptide" evidence="1">
    <location>
        <begin position="1"/>
        <end position="18"/>
    </location>
</feature>
<protein>
    <submittedName>
        <fullName evidence="3">Phosphatase PAP2 family protein</fullName>
    </submittedName>
</protein>
<reference evidence="3 4" key="1">
    <citation type="submission" date="2021-05" db="EMBL/GenBank/DDBJ databases">
        <title>Aequorivita echinoideorum JCM 30378 genome.</title>
        <authorList>
            <person name="Zhang H."/>
            <person name="Li C."/>
        </authorList>
    </citation>
    <scope>NUCLEOTIDE SEQUENCE [LARGE SCALE GENOMIC DNA]</scope>
    <source>
        <strain evidence="3 4">JCM30378</strain>
    </source>
</reference>
<dbReference type="Gene3D" id="1.20.144.10">
    <property type="entry name" value="Phosphatidic acid phosphatase type 2/haloperoxidase"/>
    <property type="match status" value="1"/>
</dbReference>
<evidence type="ECO:0000259" key="2">
    <source>
        <dbReference type="SMART" id="SM00014"/>
    </source>
</evidence>
<organism evidence="3 4">
    <name type="scientific">Aequorivita echinoideorum</name>
    <dbReference type="NCBI Taxonomy" id="1549647"/>
    <lineage>
        <taxon>Bacteria</taxon>
        <taxon>Pseudomonadati</taxon>
        <taxon>Bacteroidota</taxon>
        <taxon>Flavobacteriia</taxon>
        <taxon>Flavobacteriales</taxon>
        <taxon>Flavobacteriaceae</taxon>
        <taxon>Aequorivita</taxon>
    </lineage>
</organism>
<feature type="domain" description="Phosphatidic acid phosphatase type 2/haloperoxidase" evidence="2">
    <location>
        <begin position="192"/>
        <end position="314"/>
    </location>
</feature>
<dbReference type="Proteomes" id="UP001297092">
    <property type="component" value="Unassembled WGS sequence"/>
</dbReference>
<dbReference type="InterPro" id="IPR036938">
    <property type="entry name" value="PAP2/HPO_sf"/>
</dbReference>
<gene>
    <name evidence="3" type="ORF">KIV10_10265</name>
</gene>
<feature type="chain" id="PRO_5045757335" evidence="1">
    <location>
        <begin position="19"/>
        <end position="348"/>
    </location>
</feature>